<keyword evidence="3" id="KW-0975">Bacterial flagellum</keyword>
<dbReference type="OrthoDB" id="9758307at2"/>
<dbReference type="PANTHER" id="PTHR42792:SF1">
    <property type="entry name" value="FLAGELLAR HOOK-ASSOCIATED PROTEIN 3"/>
    <property type="match status" value="1"/>
</dbReference>
<dbReference type="AlphaFoldDB" id="A0A1H0AJD7"/>
<evidence type="ECO:0000259" key="5">
    <source>
        <dbReference type="Pfam" id="PF00700"/>
    </source>
</evidence>
<keyword evidence="6" id="KW-0969">Cilium</keyword>
<dbReference type="Pfam" id="PF00669">
    <property type="entry name" value="Flagellin_N"/>
    <property type="match status" value="1"/>
</dbReference>
<dbReference type="InterPro" id="IPR001029">
    <property type="entry name" value="Flagellin_N"/>
</dbReference>
<gene>
    <name evidence="6" type="ORF">SAMN04488516_101442</name>
</gene>
<feature type="domain" description="Flagellin C-terminal" evidence="5">
    <location>
        <begin position="409"/>
        <end position="491"/>
    </location>
</feature>
<evidence type="ECO:0000313" key="7">
    <source>
        <dbReference type="Proteomes" id="UP000199602"/>
    </source>
</evidence>
<protein>
    <submittedName>
        <fullName evidence="6">Flagellar hook-associated protein 3 FlgL</fullName>
    </submittedName>
</protein>
<dbReference type="InterPro" id="IPR046358">
    <property type="entry name" value="Flagellin_C"/>
</dbReference>
<dbReference type="Proteomes" id="UP000199602">
    <property type="component" value="Unassembled WGS sequence"/>
</dbReference>
<dbReference type="InterPro" id="IPR001492">
    <property type="entry name" value="Flagellin"/>
</dbReference>
<comment type="subcellular location">
    <subcellularLocation>
        <location evidence="1">Bacterial flagellum</location>
    </subcellularLocation>
</comment>
<dbReference type="NCBIfam" id="TIGR02550">
    <property type="entry name" value="flagell_flgL"/>
    <property type="match status" value="1"/>
</dbReference>
<keyword evidence="7" id="KW-1185">Reference proteome</keyword>
<evidence type="ECO:0000256" key="2">
    <source>
        <dbReference type="ARBA" id="ARBA00005709"/>
    </source>
</evidence>
<dbReference type="RefSeq" id="WP_092062703.1">
    <property type="nucleotide sequence ID" value="NZ_FNIN01000001.1"/>
</dbReference>
<dbReference type="Pfam" id="PF00700">
    <property type="entry name" value="Flagellin_C"/>
    <property type="match status" value="1"/>
</dbReference>
<evidence type="ECO:0000259" key="4">
    <source>
        <dbReference type="Pfam" id="PF00669"/>
    </source>
</evidence>
<name>A0A1H0AJD7_9BACT</name>
<dbReference type="GO" id="GO:0071973">
    <property type="term" value="P:bacterial-type flagellum-dependent cell motility"/>
    <property type="evidence" value="ECO:0007669"/>
    <property type="project" value="InterPro"/>
</dbReference>
<reference evidence="6 7" key="1">
    <citation type="submission" date="2016-10" db="EMBL/GenBank/DDBJ databases">
        <authorList>
            <person name="de Groot N.N."/>
        </authorList>
    </citation>
    <scope>NUCLEOTIDE SEQUENCE [LARGE SCALE GENOMIC DNA]</scope>
    <source>
        <strain evidence="6 7">DSM 15269</strain>
    </source>
</reference>
<dbReference type="GO" id="GO:0009424">
    <property type="term" value="C:bacterial-type flagellum hook"/>
    <property type="evidence" value="ECO:0007669"/>
    <property type="project" value="InterPro"/>
</dbReference>
<dbReference type="GO" id="GO:0005198">
    <property type="term" value="F:structural molecule activity"/>
    <property type="evidence" value="ECO:0007669"/>
    <property type="project" value="InterPro"/>
</dbReference>
<dbReference type="SUPFAM" id="SSF64518">
    <property type="entry name" value="Phase 1 flagellin"/>
    <property type="match status" value="1"/>
</dbReference>
<evidence type="ECO:0000256" key="1">
    <source>
        <dbReference type="ARBA" id="ARBA00004365"/>
    </source>
</evidence>
<sequence length="491" mass="54072">MRVSQRDLFTTFINQFHYSTSKLVELNKKAASQKQVNKPSDNPIGMTRILDYRDSIAALAQYKKNIDTAKGWLNLSDETLMQVNNILIRLKEISEQGATGTLTKEQRQGLAYEARQLFSQLVNLSNTEYEGKSIFAGHKVNEDAFVEGLWLTSNKNDNVDGFINSISGNSSKTVLVQFLTDGVIGTNAINYRYSEDGGDTWQTGTIAAGSTTLNLGDIQVDFTAGYTVQANSLTDYNDDSGTWLWVRPTAIYQGDVEEDKVVDLYAQNTALTAQAYGNFDKNLNIRIDDITGTTITYSYSTDGGNNWTTGNTTDNTTFLVPGGRVEVNSQANLTVGDQLIVRPEMAKIEVEISASEKVQINHVGKDIFGGIYQNEVVFSGAGKNVFETVGKLVGFLETNNQSGIQEALENLNDSLNHISNQLASIGARENRLEVAGNILSGLSINEKERLSKIEDADVAELMTQLANQQIIYEAVLKSSSMIMRMSLVNYI</sequence>
<dbReference type="InterPro" id="IPR013384">
    <property type="entry name" value="Flagell_FlgL"/>
</dbReference>
<organism evidence="6 7">
    <name type="scientific">Desulfonauticus submarinus</name>
    <dbReference type="NCBI Taxonomy" id="206665"/>
    <lineage>
        <taxon>Bacteria</taxon>
        <taxon>Pseudomonadati</taxon>
        <taxon>Thermodesulfobacteriota</taxon>
        <taxon>Desulfovibrionia</taxon>
        <taxon>Desulfovibrionales</taxon>
        <taxon>Desulfonauticaceae</taxon>
        <taxon>Desulfonauticus</taxon>
    </lineage>
</organism>
<evidence type="ECO:0000313" key="6">
    <source>
        <dbReference type="EMBL" id="SDN33692.1"/>
    </source>
</evidence>
<dbReference type="EMBL" id="FNIN01000001">
    <property type="protein sequence ID" value="SDN33692.1"/>
    <property type="molecule type" value="Genomic_DNA"/>
</dbReference>
<dbReference type="PANTHER" id="PTHR42792">
    <property type="entry name" value="FLAGELLIN"/>
    <property type="match status" value="1"/>
</dbReference>
<evidence type="ECO:0000256" key="3">
    <source>
        <dbReference type="ARBA" id="ARBA00023143"/>
    </source>
</evidence>
<feature type="domain" description="Flagellin N-terminal" evidence="4">
    <location>
        <begin position="20"/>
        <end position="138"/>
    </location>
</feature>
<comment type="similarity">
    <text evidence="2">Belongs to the bacterial flagellin family.</text>
</comment>
<accession>A0A1H0AJD7</accession>
<keyword evidence="6" id="KW-0966">Cell projection</keyword>
<proteinExistence type="inferred from homology"/>
<dbReference type="STRING" id="206665.SAMN04488516_101442"/>
<dbReference type="Gene3D" id="1.20.1330.10">
    <property type="entry name" value="f41 fragment of flagellin, N-terminal domain"/>
    <property type="match status" value="2"/>
</dbReference>
<keyword evidence="6" id="KW-0282">Flagellum</keyword>